<gene>
    <name evidence="2" type="ORF">FH608_044295</name>
</gene>
<comment type="caution">
    <text evidence="2">The sequence shown here is derived from an EMBL/GenBank/DDBJ whole genome shotgun (WGS) entry which is preliminary data.</text>
</comment>
<dbReference type="Gene3D" id="3.40.50.720">
    <property type="entry name" value="NAD(P)-binding Rossmann-like Domain"/>
    <property type="match status" value="1"/>
</dbReference>
<dbReference type="GO" id="GO:0042602">
    <property type="term" value="F:riboflavin reductase (NADPH) activity"/>
    <property type="evidence" value="ECO:0007669"/>
    <property type="project" value="TreeGrafter"/>
</dbReference>
<dbReference type="EMBL" id="VDLX02000025">
    <property type="protein sequence ID" value="KAB8188457.1"/>
    <property type="molecule type" value="Genomic_DNA"/>
</dbReference>
<dbReference type="OrthoDB" id="7941246at2"/>
<dbReference type="InterPro" id="IPR016040">
    <property type="entry name" value="NAD(P)-bd_dom"/>
</dbReference>
<accession>A0A5C4VD10</accession>
<dbReference type="InterPro" id="IPR051606">
    <property type="entry name" value="Polyketide_Oxido-like"/>
</dbReference>
<keyword evidence="3" id="KW-1185">Reference proteome</keyword>
<dbReference type="Proteomes" id="UP000312512">
    <property type="component" value="Unassembled WGS sequence"/>
</dbReference>
<evidence type="ECO:0000313" key="2">
    <source>
        <dbReference type="EMBL" id="KAB8188457.1"/>
    </source>
</evidence>
<dbReference type="InterPro" id="IPR036291">
    <property type="entry name" value="NAD(P)-bd_dom_sf"/>
</dbReference>
<feature type="domain" description="NAD(P)-binding" evidence="1">
    <location>
        <begin position="25"/>
        <end position="203"/>
    </location>
</feature>
<sequence>MVQACSYSAFSHIERCHRVKILVIGSTGRTGKHVLTQGAERGHEITAYARRPELLTDRGRLAGVHQGDARDLDAVRSAIQGQDAVISAVGGSEIAGTLITAMRDTGVRRMVMTSSRSVVATRPRLAVTLAWLFLRAAYVDLARAEGMLQVSGLDWTIARATMLNDKPPAGRVHTDFEANATGGATQLSRADYAMALLDTVEDPALIGKALGICGPK</sequence>
<dbReference type="PANTHER" id="PTHR43355">
    <property type="entry name" value="FLAVIN REDUCTASE (NADPH)"/>
    <property type="match status" value="1"/>
</dbReference>
<proteinExistence type="predicted"/>
<reference evidence="2 3" key="1">
    <citation type="submission" date="2019-10" db="EMBL/GenBank/DDBJ databases">
        <title>Nonomuraea sp. nov., isolated from Phyllanthus amarus.</title>
        <authorList>
            <person name="Klykleung N."/>
            <person name="Tanasupawat S."/>
        </authorList>
    </citation>
    <scope>NUCLEOTIDE SEQUENCE [LARGE SCALE GENOMIC DNA]</scope>
    <source>
        <strain evidence="2 3">PA1-10</strain>
    </source>
</reference>
<dbReference type="SUPFAM" id="SSF51735">
    <property type="entry name" value="NAD(P)-binding Rossmann-fold domains"/>
    <property type="match status" value="1"/>
</dbReference>
<evidence type="ECO:0000259" key="1">
    <source>
        <dbReference type="Pfam" id="PF13460"/>
    </source>
</evidence>
<evidence type="ECO:0000313" key="3">
    <source>
        <dbReference type="Proteomes" id="UP000312512"/>
    </source>
</evidence>
<dbReference type="GO" id="GO:0004074">
    <property type="term" value="F:biliverdin reductase [NAD(P)H] activity"/>
    <property type="evidence" value="ECO:0007669"/>
    <property type="project" value="TreeGrafter"/>
</dbReference>
<name>A0A5C4VD10_9ACTN</name>
<dbReference type="Pfam" id="PF13460">
    <property type="entry name" value="NAD_binding_10"/>
    <property type="match status" value="1"/>
</dbReference>
<dbReference type="PANTHER" id="PTHR43355:SF2">
    <property type="entry name" value="FLAVIN REDUCTASE (NADPH)"/>
    <property type="match status" value="1"/>
</dbReference>
<protein>
    <submittedName>
        <fullName evidence="2">NAD(P)H-binding protein</fullName>
    </submittedName>
</protein>
<organism evidence="2 3">
    <name type="scientific">Nonomuraea phyllanthi</name>
    <dbReference type="NCBI Taxonomy" id="2219224"/>
    <lineage>
        <taxon>Bacteria</taxon>
        <taxon>Bacillati</taxon>
        <taxon>Actinomycetota</taxon>
        <taxon>Actinomycetes</taxon>
        <taxon>Streptosporangiales</taxon>
        <taxon>Streptosporangiaceae</taxon>
        <taxon>Nonomuraea</taxon>
    </lineage>
</organism>
<dbReference type="AlphaFoldDB" id="A0A5C4VD10"/>